<dbReference type="Pfam" id="PF14559">
    <property type="entry name" value="TPR_19"/>
    <property type="match status" value="1"/>
</dbReference>
<keyword evidence="1" id="KW-0808">Transferase</keyword>
<dbReference type="SUPFAM" id="SSF48452">
    <property type="entry name" value="TPR-like"/>
    <property type="match status" value="2"/>
</dbReference>
<protein>
    <submittedName>
        <fullName evidence="6">Putative Serine/threonine protein kinase with TPR repeats</fullName>
    </submittedName>
</protein>
<dbReference type="InterPro" id="IPR000719">
    <property type="entry name" value="Prot_kinase_dom"/>
</dbReference>
<dbReference type="Gene3D" id="1.10.510.10">
    <property type="entry name" value="Transferase(Phosphotransferase) domain 1"/>
    <property type="match status" value="1"/>
</dbReference>
<dbReference type="Pfam" id="PF00069">
    <property type="entry name" value="Pkinase"/>
    <property type="match status" value="1"/>
</dbReference>
<dbReference type="AlphaFoldDB" id="E6PXF6"/>
<evidence type="ECO:0000256" key="1">
    <source>
        <dbReference type="ARBA" id="ARBA00022679"/>
    </source>
</evidence>
<organism evidence="6">
    <name type="scientific">mine drainage metagenome</name>
    <dbReference type="NCBI Taxonomy" id="410659"/>
    <lineage>
        <taxon>unclassified sequences</taxon>
        <taxon>metagenomes</taxon>
        <taxon>ecological metagenomes</taxon>
    </lineage>
</organism>
<evidence type="ECO:0000313" key="6">
    <source>
        <dbReference type="EMBL" id="CBH99615.1"/>
    </source>
</evidence>
<dbReference type="CDD" id="cd14014">
    <property type="entry name" value="STKc_PknB_like"/>
    <property type="match status" value="1"/>
</dbReference>
<evidence type="ECO:0000256" key="2">
    <source>
        <dbReference type="ARBA" id="ARBA00022741"/>
    </source>
</evidence>
<dbReference type="Gene3D" id="1.25.40.10">
    <property type="entry name" value="Tetratricopeptide repeat domain"/>
    <property type="match status" value="3"/>
</dbReference>
<evidence type="ECO:0000256" key="3">
    <source>
        <dbReference type="ARBA" id="ARBA00022777"/>
    </source>
</evidence>
<dbReference type="PROSITE" id="PS00108">
    <property type="entry name" value="PROTEIN_KINASE_ST"/>
    <property type="match status" value="1"/>
</dbReference>
<keyword evidence="4" id="KW-0067">ATP-binding</keyword>
<dbReference type="PANTHER" id="PTHR43289:SF34">
    <property type="entry name" value="SERINE_THREONINE-PROTEIN KINASE YBDM-RELATED"/>
    <property type="match status" value="1"/>
</dbReference>
<dbReference type="Gene3D" id="3.30.200.20">
    <property type="entry name" value="Phosphorylase Kinase, domain 1"/>
    <property type="match status" value="1"/>
</dbReference>
<proteinExistence type="predicted"/>
<dbReference type="InterPro" id="IPR011009">
    <property type="entry name" value="Kinase-like_dom_sf"/>
</dbReference>
<dbReference type="GO" id="GO:0005524">
    <property type="term" value="F:ATP binding"/>
    <property type="evidence" value="ECO:0007669"/>
    <property type="project" value="UniProtKB-KW"/>
</dbReference>
<sequence>MLDMEPSEWPGFLDQQEVPLGLRAILEDLLHAHEEAGSFLGARELFAASLGAVSMPSRIQPGALLADRFKVIRFCARGGMGEVYEAEDLELRMPVAIKAIRPEIADYPGMLTRFKREVHLARQVTHPNVCRIFDIFRHHDPAAGDVLFLTMELLSGQTLAERIHQHGKLPEAEAVTILAQVASALGAAHSAGILHRDLKPGNIVIETGRNGEMRAVITDFGMAWSRDSSALNALTASRQLAFGTPEFMSPEQIEGRELTPASDIYCLGLVAYLTITGVRAFDADSQLFSALRRFTEPPPLPSRARSDLDPGWDRLISRCLERDPARRLASATEFAALLADAENKKHHRPGLARRKSAHVSRRYTNRSKNYTRLVLPIAASVVVLAAFAAFSVQRRRHRHPPAADINVVLADFVNTTGEPAFDRPLNIALAAKLQQTPFLTLMPEQKIRLALRYMSQSDHERLTRKVALQVCQREAGQVVIQGFISNSPTGYIIGLRALQCSSGKLIAVQQVPVEFRDSVLDALDHVAEAIRPNLGESTESIRRYDVPLSEATTPSLEAVTAFAQGTQAWNEQGEAAALPFFLHATEIDPNFAMAYARLGTVYGNMGETRRANEAMQQAFDRRDRVTEWERFYIVSHYYGFVTGQVDKEMETYEKWATAYPHDMAWTINLSVDYALTGQYDKAIELQRRAIRETPGLSPSYGNLAQLFLAIDRPDEARSVLDQARQLNLQDVNIQLDEYELAFYADDKSTMNRLLASAAQFPGVEDALLAQQAATDDRAGLLVAGSNFAAKAASIAARIGATETSANWLAGEALRQAEMGQPDHARRLATLALSTPAAQGTDVQLLTALAFAYFGDAEHAQTLMRQLSAAHPLDTLIQSYWLPILRARIAYSAGHPRQAIAALQGTEAYDLGIFTPGQCMDAAYTRGQALLAEHQPAAAAAAFRLILEHRGLVLNCPTSALAQLGLARSLAQAGDTASARTAYQDLFAFWKDADKSFHLRKLALAEYRAIR</sequence>
<accession>E6PXF6</accession>
<keyword evidence="6" id="KW-0723">Serine/threonine-protein kinase</keyword>
<keyword evidence="2" id="KW-0547">Nucleotide-binding</keyword>
<dbReference type="SMART" id="SM00220">
    <property type="entry name" value="S_TKc"/>
    <property type="match status" value="1"/>
</dbReference>
<dbReference type="PANTHER" id="PTHR43289">
    <property type="entry name" value="MITOGEN-ACTIVATED PROTEIN KINASE KINASE KINASE 20-RELATED"/>
    <property type="match status" value="1"/>
</dbReference>
<dbReference type="PROSITE" id="PS50011">
    <property type="entry name" value="PROTEIN_KINASE_DOM"/>
    <property type="match status" value="1"/>
</dbReference>
<evidence type="ECO:0000256" key="4">
    <source>
        <dbReference type="ARBA" id="ARBA00022840"/>
    </source>
</evidence>
<evidence type="ECO:0000259" key="5">
    <source>
        <dbReference type="PROSITE" id="PS50011"/>
    </source>
</evidence>
<dbReference type="InterPro" id="IPR008271">
    <property type="entry name" value="Ser/Thr_kinase_AS"/>
</dbReference>
<keyword evidence="3 6" id="KW-0418">Kinase</keyword>
<comment type="caution">
    <text evidence="6">The sequence shown here is derived from an EMBL/GenBank/DDBJ whole genome shotgun (WGS) entry which is preliminary data.</text>
</comment>
<dbReference type="SUPFAM" id="SSF56112">
    <property type="entry name" value="Protein kinase-like (PK-like)"/>
    <property type="match status" value="1"/>
</dbReference>
<dbReference type="GO" id="GO:0004674">
    <property type="term" value="F:protein serine/threonine kinase activity"/>
    <property type="evidence" value="ECO:0007669"/>
    <property type="project" value="UniProtKB-KW"/>
</dbReference>
<reference evidence="6" key="1">
    <citation type="submission" date="2009-10" db="EMBL/GenBank/DDBJ databases">
        <title>Diversity of trophic interactions inside an arsenic-rich microbial ecosystem.</title>
        <authorList>
            <person name="Bertin P.N."/>
            <person name="Heinrich-Salmeron A."/>
            <person name="Pelletier E."/>
            <person name="Goulhen-Chollet F."/>
            <person name="Arsene-Ploetze F."/>
            <person name="Gallien S."/>
            <person name="Calteau A."/>
            <person name="Vallenet D."/>
            <person name="Casiot C."/>
            <person name="Chane-Woon-Ming B."/>
            <person name="Giloteaux L."/>
            <person name="Barakat M."/>
            <person name="Bonnefoy V."/>
            <person name="Bruneel O."/>
            <person name="Chandler M."/>
            <person name="Cleiss J."/>
            <person name="Duran R."/>
            <person name="Elbaz-Poulichet F."/>
            <person name="Fonknechten N."/>
            <person name="Lauga B."/>
            <person name="Mornico D."/>
            <person name="Ortet P."/>
            <person name="Schaeffer C."/>
            <person name="Siguier P."/>
            <person name="Alexander Thil Smith A."/>
            <person name="Van Dorsselaer A."/>
            <person name="Weissenbach J."/>
            <person name="Medigue C."/>
            <person name="Le Paslier D."/>
        </authorList>
    </citation>
    <scope>NUCLEOTIDE SEQUENCE</scope>
</reference>
<dbReference type="EMBL" id="CABN01000033">
    <property type="protein sequence ID" value="CBH99615.1"/>
    <property type="molecule type" value="Genomic_DNA"/>
</dbReference>
<gene>
    <name evidence="6" type="ORF">CARN3_0553</name>
</gene>
<feature type="domain" description="Protein kinase" evidence="5">
    <location>
        <begin position="69"/>
        <end position="351"/>
    </location>
</feature>
<name>E6PXF6_9ZZZZ</name>
<dbReference type="InterPro" id="IPR011990">
    <property type="entry name" value="TPR-like_helical_dom_sf"/>
</dbReference>